<evidence type="ECO:0000313" key="3">
    <source>
        <dbReference type="EMBL" id="KZP16329.1"/>
    </source>
</evidence>
<feature type="region of interest" description="Disordered" evidence="2">
    <location>
        <begin position="1"/>
        <end position="22"/>
    </location>
</feature>
<dbReference type="Proteomes" id="UP000076532">
    <property type="component" value="Unassembled WGS sequence"/>
</dbReference>
<proteinExistence type="predicted"/>
<reference evidence="3 4" key="1">
    <citation type="journal article" date="2016" name="Mol. Biol. Evol.">
        <title>Comparative Genomics of Early-Diverging Mushroom-Forming Fungi Provides Insights into the Origins of Lignocellulose Decay Capabilities.</title>
        <authorList>
            <person name="Nagy L.G."/>
            <person name="Riley R."/>
            <person name="Tritt A."/>
            <person name="Adam C."/>
            <person name="Daum C."/>
            <person name="Floudas D."/>
            <person name="Sun H."/>
            <person name="Yadav J.S."/>
            <person name="Pangilinan J."/>
            <person name="Larsson K.H."/>
            <person name="Matsuura K."/>
            <person name="Barry K."/>
            <person name="Labutti K."/>
            <person name="Kuo R."/>
            <person name="Ohm R.A."/>
            <person name="Bhattacharya S.S."/>
            <person name="Shirouzu T."/>
            <person name="Yoshinaga Y."/>
            <person name="Martin F.M."/>
            <person name="Grigoriev I.V."/>
            <person name="Hibbett D.S."/>
        </authorList>
    </citation>
    <scope>NUCLEOTIDE SEQUENCE [LARGE SCALE GENOMIC DNA]</scope>
    <source>
        <strain evidence="3 4">CBS 109695</strain>
    </source>
</reference>
<evidence type="ECO:0000313" key="4">
    <source>
        <dbReference type="Proteomes" id="UP000076532"/>
    </source>
</evidence>
<keyword evidence="1" id="KW-0175">Coiled coil</keyword>
<evidence type="ECO:0000256" key="2">
    <source>
        <dbReference type="SAM" id="MobiDB-lite"/>
    </source>
</evidence>
<feature type="coiled-coil region" evidence="1">
    <location>
        <begin position="241"/>
        <end position="282"/>
    </location>
</feature>
<accession>A0A166F1B3</accession>
<keyword evidence="4" id="KW-1185">Reference proteome</keyword>
<sequence>MARRGNLAPPTETNRNESPDCAKAGRRLSSARRLRIRTSHLAENNELRPTGFSHRLHTLALEYHSTRSRLVGSDGSDSSHRPTASKRLKLDSAKPNFVPRSVTVKRKLKPKWQDTIPKETPVKDRIKAIELRVGSGKYDEVLSDDEKDELDCFQQTTPPLVDDSTILVSVTPEAPSKAKSVPENSSFSGLWSMLGMLTKEPSSETQAVLTAKLFETQSELSQTRRELDECRLREQSSQNTLKLADENGERMQRLLNQLSRELEAAQTSIQEYDSSVHQSEQKRHVLQDALDTMQHQMQVMEAAAETSQTHPQHEDQLSKALWELHAARENEAALNARVEGLAQERGEARAALKRLRNEKEAQAPPRVDFALDSFRDAVDQVSEAHVKFSGHPSVERLNEAIDNLVLEALEHASEAVAAQGDSNTPFPSAVVTQPSDSLLFASMTKPGLTEDHHGLLLDACLHAVIVPLLYETFFKGTVSTASVDKTDILDELFAGMSEAEPWAVCQRWRALTASATAVRLETAALEDFASYVEQKVSERIAWAYGQPTTTFDAIRDRILRDVTAVVCDAHQLSLVLKRDILSVRMMVMLDAGIDRPFDPQNEQSVWPDMGAKAGDQVLGVYGLGLGKTTSSGQVVQILRPTVITTALLQEIDKEE</sequence>
<protein>
    <submittedName>
        <fullName evidence="3">Uncharacterized protein</fullName>
    </submittedName>
</protein>
<feature type="coiled-coil region" evidence="1">
    <location>
        <begin position="324"/>
        <end position="361"/>
    </location>
</feature>
<feature type="region of interest" description="Disordered" evidence="2">
    <location>
        <begin position="69"/>
        <end position="96"/>
    </location>
</feature>
<dbReference type="OrthoDB" id="3028347at2759"/>
<name>A0A166F1B3_9AGAM</name>
<evidence type="ECO:0000256" key="1">
    <source>
        <dbReference type="SAM" id="Coils"/>
    </source>
</evidence>
<dbReference type="AlphaFoldDB" id="A0A166F1B3"/>
<organism evidence="3 4">
    <name type="scientific">Athelia psychrophila</name>
    <dbReference type="NCBI Taxonomy" id="1759441"/>
    <lineage>
        <taxon>Eukaryota</taxon>
        <taxon>Fungi</taxon>
        <taxon>Dikarya</taxon>
        <taxon>Basidiomycota</taxon>
        <taxon>Agaricomycotina</taxon>
        <taxon>Agaricomycetes</taxon>
        <taxon>Agaricomycetidae</taxon>
        <taxon>Atheliales</taxon>
        <taxon>Atheliaceae</taxon>
        <taxon>Athelia</taxon>
    </lineage>
</organism>
<dbReference type="EMBL" id="KV417594">
    <property type="protein sequence ID" value="KZP16329.1"/>
    <property type="molecule type" value="Genomic_DNA"/>
</dbReference>
<gene>
    <name evidence="3" type="ORF">FIBSPDRAFT_934659</name>
</gene>